<dbReference type="PANTHER" id="PTHR44757:SF2">
    <property type="entry name" value="BIOFILM ARCHITECTURE MAINTENANCE PROTEIN MBAA"/>
    <property type="match status" value="1"/>
</dbReference>
<dbReference type="SUPFAM" id="SSF55073">
    <property type="entry name" value="Nucleotide cyclase"/>
    <property type="match status" value="1"/>
</dbReference>
<dbReference type="PROSITE" id="PS50883">
    <property type="entry name" value="EAL"/>
    <property type="match status" value="1"/>
</dbReference>
<evidence type="ECO:0000259" key="2">
    <source>
        <dbReference type="PROSITE" id="PS50112"/>
    </source>
</evidence>
<feature type="domain" description="GGDEF" evidence="5">
    <location>
        <begin position="219"/>
        <end position="352"/>
    </location>
</feature>
<feature type="domain" description="PAS" evidence="2">
    <location>
        <begin position="60"/>
        <end position="130"/>
    </location>
</feature>
<dbReference type="InterPro" id="IPR043128">
    <property type="entry name" value="Rev_trsase/Diguanyl_cyclase"/>
</dbReference>
<dbReference type="PANTHER" id="PTHR44757">
    <property type="entry name" value="DIGUANYLATE CYCLASE DGCP"/>
    <property type="match status" value="1"/>
</dbReference>
<evidence type="ECO:0000259" key="5">
    <source>
        <dbReference type="PROSITE" id="PS50887"/>
    </source>
</evidence>
<feature type="domain" description="EAL" evidence="4">
    <location>
        <begin position="361"/>
        <end position="617"/>
    </location>
</feature>
<feature type="region of interest" description="Disordered" evidence="1">
    <location>
        <begin position="1"/>
        <end position="24"/>
    </location>
</feature>
<dbReference type="Pfam" id="PF00989">
    <property type="entry name" value="PAS"/>
    <property type="match status" value="1"/>
</dbReference>
<dbReference type="NCBIfam" id="TIGR00229">
    <property type="entry name" value="sensory_box"/>
    <property type="match status" value="1"/>
</dbReference>
<evidence type="ECO:0000313" key="6">
    <source>
        <dbReference type="EMBL" id="EMG37484.1"/>
    </source>
</evidence>
<dbReference type="PATRIC" id="fig|1262666.3.peg.1797"/>
<dbReference type="CDD" id="cd00130">
    <property type="entry name" value="PAS"/>
    <property type="match status" value="1"/>
</dbReference>
<dbReference type="InterPro" id="IPR001633">
    <property type="entry name" value="EAL_dom"/>
</dbReference>
<dbReference type="InterPro" id="IPR000014">
    <property type="entry name" value="PAS"/>
</dbReference>
<dbReference type="InterPro" id="IPR013767">
    <property type="entry name" value="PAS_fold"/>
</dbReference>
<accession>M5PTV0</accession>
<dbReference type="Pfam" id="PF00990">
    <property type="entry name" value="GGDEF"/>
    <property type="match status" value="1"/>
</dbReference>
<dbReference type="PROSITE" id="PS50112">
    <property type="entry name" value="PAS"/>
    <property type="match status" value="1"/>
</dbReference>
<dbReference type="InterPro" id="IPR035965">
    <property type="entry name" value="PAS-like_dom_sf"/>
</dbReference>
<dbReference type="Gene3D" id="3.30.450.20">
    <property type="entry name" value="PAS domain"/>
    <property type="match status" value="1"/>
</dbReference>
<dbReference type="CDD" id="cd01948">
    <property type="entry name" value="EAL"/>
    <property type="match status" value="1"/>
</dbReference>
<sequence length="623" mass="70640">MRQDDSSDGLAQGQGSTSPLEHAPEFFPALNPTACRSGNNGECSLPCDLLARAKRRLLGSEQRFRTLFEHAGFGIALIDPHGRILDMNKAGVSFLGYSLSEIQAKNAADYIHPDDVQRTRESFRELEEGRRDYFELTKRYLRKDGALVWGRQIVTLVRKENDEPDYFISMLEDITENRRADDMLRHLAFHDALTELANRALFLDRLGTAIRRGKRNPDFIFSVLFLDLDRFKLINDSLGHPAGDAMLCEIAARLTECVRDSDTLARFGGDEFAILLDGLSDPLETLKIIERIRNALARPFFLDGHELFAGASIGVVLDTERYENPDEIVRDADIAMYRAKENGNAVYEIFDSRMHEQAREVLRMETDLRKALERGEFELYFQPIVSLRGNRVTGMEALIRWRHPERGLMSPGEFIPQAEEAGLIFDIDRWVLANACSILDLWSERYTAAHDLLLNINLSAKYFLKRDAVDDFSEILRVTGVRPSRLRLEITENLILDGDEHVTGKLLKLRAMGVSLALDDFGTGYSSLSYLVRYPFDAIKIDRSFTRSMLEKPNDMAIVQSVLALGKNLGLEVVAEGVETLEQAAKLREWDCDFAQGYFYFRPMPASDVMDLLAKPSGLVLTY</sequence>
<dbReference type="PROSITE" id="PS50887">
    <property type="entry name" value="GGDEF"/>
    <property type="match status" value="1"/>
</dbReference>
<dbReference type="CDD" id="cd01949">
    <property type="entry name" value="GGDEF"/>
    <property type="match status" value="1"/>
</dbReference>
<proteinExistence type="predicted"/>
<dbReference type="SMART" id="SM00267">
    <property type="entry name" value="GGDEF"/>
    <property type="match status" value="1"/>
</dbReference>
<reference evidence="6 7" key="1">
    <citation type="journal article" date="2013" name="Genome Announc.">
        <title>Draft Genome Sequence for Desulfovibrio africanus Strain PCS.</title>
        <authorList>
            <person name="Brown S.D."/>
            <person name="Utturkar S.M."/>
            <person name="Arkin A.P."/>
            <person name="Deutschbauer A.M."/>
            <person name="Elias D.A."/>
            <person name="Hazen T.C."/>
            <person name="Chakraborty R."/>
        </authorList>
    </citation>
    <scope>NUCLEOTIDE SEQUENCE [LARGE SCALE GENOMIC DNA]</scope>
    <source>
        <strain evidence="6 7">PCS</strain>
    </source>
</reference>
<organism evidence="6 7">
    <name type="scientific">Desulfocurvibacter africanus PCS</name>
    <dbReference type="NCBI Taxonomy" id="1262666"/>
    <lineage>
        <taxon>Bacteria</taxon>
        <taxon>Pseudomonadati</taxon>
        <taxon>Thermodesulfobacteriota</taxon>
        <taxon>Desulfovibrionia</taxon>
        <taxon>Desulfovibrionales</taxon>
        <taxon>Desulfovibrionaceae</taxon>
        <taxon>Desulfocurvibacter</taxon>
    </lineage>
</organism>
<dbReference type="InterPro" id="IPR029787">
    <property type="entry name" value="Nucleotide_cyclase"/>
</dbReference>
<dbReference type="InterPro" id="IPR035919">
    <property type="entry name" value="EAL_sf"/>
</dbReference>
<evidence type="ECO:0000259" key="4">
    <source>
        <dbReference type="PROSITE" id="PS50883"/>
    </source>
</evidence>
<protein>
    <submittedName>
        <fullName evidence="6">PAS domain S-box/diguanylate cyclase (GGDEF) domain-containing protein</fullName>
    </submittedName>
</protein>
<dbReference type="InterPro" id="IPR000160">
    <property type="entry name" value="GGDEF_dom"/>
</dbReference>
<dbReference type="EMBL" id="AOSV01000018">
    <property type="protein sequence ID" value="EMG37484.1"/>
    <property type="molecule type" value="Genomic_DNA"/>
</dbReference>
<dbReference type="InterPro" id="IPR052155">
    <property type="entry name" value="Biofilm_reg_signaling"/>
</dbReference>
<dbReference type="Proteomes" id="UP000011922">
    <property type="component" value="Unassembled WGS sequence"/>
</dbReference>
<dbReference type="InterPro" id="IPR001610">
    <property type="entry name" value="PAC"/>
</dbReference>
<dbReference type="SMART" id="SM00052">
    <property type="entry name" value="EAL"/>
    <property type="match status" value="1"/>
</dbReference>
<evidence type="ECO:0000313" key="7">
    <source>
        <dbReference type="Proteomes" id="UP000011922"/>
    </source>
</evidence>
<dbReference type="NCBIfam" id="TIGR00254">
    <property type="entry name" value="GGDEF"/>
    <property type="match status" value="1"/>
</dbReference>
<dbReference type="Pfam" id="PF00563">
    <property type="entry name" value="EAL"/>
    <property type="match status" value="1"/>
</dbReference>
<dbReference type="OrthoDB" id="7673416at2"/>
<dbReference type="SUPFAM" id="SSF55785">
    <property type="entry name" value="PYP-like sensor domain (PAS domain)"/>
    <property type="match status" value="1"/>
</dbReference>
<dbReference type="SMART" id="SM00086">
    <property type="entry name" value="PAC"/>
    <property type="match status" value="1"/>
</dbReference>
<evidence type="ECO:0000256" key="1">
    <source>
        <dbReference type="SAM" id="MobiDB-lite"/>
    </source>
</evidence>
<dbReference type="GO" id="GO:0006355">
    <property type="term" value="P:regulation of DNA-templated transcription"/>
    <property type="evidence" value="ECO:0007669"/>
    <property type="project" value="InterPro"/>
</dbReference>
<dbReference type="Gene3D" id="3.30.70.270">
    <property type="match status" value="1"/>
</dbReference>
<name>M5PTV0_DESAF</name>
<dbReference type="SMART" id="SM00091">
    <property type="entry name" value="PAS"/>
    <property type="match status" value="1"/>
</dbReference>
<dbReference type="AlphaFoldDB" id="M5PTV0"/>
<dbReference type="Gene3D" id="3.20.20.450">
    <property type="entry name" value="EAL domain"/>
    <property type="match status" value="1"/>
</dbReference>
<comment type="caution">
    <text evidence="6">The sequence shown here is derived from an EMBL/GenBank/DDBJ whole genome shotgun (WGS) entry which is preliminary data.</text>
</comment>
<dbReference type="PROSITE" id="PS50113">
    <property type="entry name" value="PAC"/>
    <property type="match status" value="1"/>
</dbReference>
<dbReference type="SUPFAM" id="SSF141868">
    <property type="entry name" value="EAL domain-like"/>
    <property type="match status" value="1"/>
</dbReference>
<dbReference type="InterPro" id="IPR000700">
    <property type="entry name" value="PAS-assoc_C"/>
</dbReference>
<feature type="domain" description="PAC" evidence="3">
    <location>
        <begin position="134"/>
        <end position="186"/>
    </location>
</feature>
<dbReference type="RefSeq" id="WP_005986261.1">
    <property type="nucleotide sequence ID" value="NZ_AOSV01000018.1"/>
</dbReference>
<evidence type="ECO:0000259" key="3">
    <source>
        <dbReference type="PROSITE" id="PS50113"/>
    </source>
</evidence>
<gene>
    <name evidence="6" type="ORF">PCS_01775</name>
</gene>